<evidence type="ECO:0000313" key="2">
    <source>
        <dbReference type="EMBL" id="MPC35959.1"/>
    </source>
</evidence>
<comment type="caution">
    <text evidence="2">The sequence shown here is derived from an EMBL/GenBank/DDBJ whole genome shotgun (WGS) entry which is preliminary data.</text>
</comment>
<name>A0A5B7ES44_PORTR</name>
<protein>
    <submittedName>
        <fullName evidence="2">Uncharacterized protein</fullName>
    </submittedName>
</protein>
<reference evidence="2 3" key="1">
    <citation type="submission" date="2019-05" db="EMBL/GenBank/DDBJ databases">
        <title>Another draft genome of Portunus trituberculatus and its Hox gene families provides insights of decapod evolution.</title>
        <authorList>
            <person name="Jeong J.-H."/>
            <person name="Song I."/>
            <person name="Kim S."/>
            <person name="Choi T."/>
            <person name="Kim D."/>
            <person name="Ryu S."/>
            <person name="Kim W."/>
        </authorList>
    </citation>
    <scope>NUCLEOTIDE SEQUENCE [LARGE SCALE GENOMIC DNA]</scope>
    <source>
        <tissue evidence="2">Muscle</tissue>
    </source>
</reference>
<evidence type="ECO:0000313" key="3">
    <source>
        <dbReference type="Proteomes" id="UP000324222"/>
    </source>
</evidence>
<proteinExistence type="predicted"/>
<keyword evidence="1" id="KW-0175">Coiled coil</keyword>
<evidence type="ECO:0000256" key="1">
    <source>
        <dbReference type="SAM" id="Coils"/>
    </source>
</evidence>
<dbReference type="AlphaFoldDB" id="A0A5B7ES44"/>
<sequence>MDASLRDMPTCLPACRDALSTFPFPPQLHEEQEQLRGRLAQLQKTINSRQLADLDLFASKLQEHRLEFQEKLKEKDAQLTEAREELQAARETLRHQQLLNVLRNLTYTRHIVTQHSHNTHTKSCNTSSNTA</sequence>
<gene>
    <name evidence="2" type="ORF">E2C01_029398</name>
</gene>
<accession>A0A5B7ES44</accession>
<dbReference type="OrthoDB" id="6377613at2759"/>
<keyword evidence="3" id="KW-1185">Reference proteome</keyword>
<organism evidence="2 3">
    <name type="scientific">Portunus trituberculatus</name>
    <name type="common">Swimming crab</name>
    <name type="synonym">Neptunus trituberculatus</name>
    <dbReference type="NCBI Taxonomy" id="210409"/>
    <lineage>
        <taxon>Eukaryota</taxon>
        <taxon>Metazoa</taxon>
        <taxon>Ecdysozoa</taxon>
        <taxon>Arthropoda</taxon>
        <taxon>Crustacea</taxon>
        <taxon>Multicrustacea</taxon>
        <taxon>Malacostraca</taxon>
        <taxon>Eumalacostraca</taxon>
        <taxon>Eucarida</taxon>
        <taxon>Decapoda</taxon>
        <taxon>Pleocyemata</taxon>
        <taxon>Brachyura</taxon>
        <taxon>Eubrachyura</taxon>
        <taxon>Portunoidea</taxon>
        <taxon>Portunidae</taxon>
        <taxon>Portuninae</taxon>
        <taxon>Portunus</taxon>
    </lineage>
</organism>
<dbReference type="EMBL" id="VSRR010003392">
    <property type="protein sequence ID" value="MPC35959.1"/>
    <property type="molecule type" value="Genomic_DNA"/>
</dbReference>
<feature type="coiled-coil region" evidence="1">
    <location>
        <begin position="58"/>
        <end position="99"/>
    </location>
</feature>
<dbReference type="Proteomes" id="UP000324222">
    <property type="component" value="Unassembled WGS sequence"/>
</dbReference>